<feature type="transmembrane region" description="Helical" evidence="2">
    <location>
        <begin position="6"/>
        <end position="25"/>
    </location>
</feature>
<comment type="caution">
    <text evidence="3">The sequence shown here is derived from an EMBL/GenBank/DDBJ whole genome shotgun (WGS) entry which is preliminary data.</text>
</comment>
<protein>
    <submittedName>
        <fullName evidence="3">Uncharacterized protein</fullName>
    </submittedName>
</protein>
<dbReference type="RefSeq" id="WP_239365871.1">
    <property type="nucleotide sequence ID" value="NZ_JAKREW010000011.1"/>
</dbReference>
<accession>A0ABS9QF63</accession>
<reference evidence="3 4" key="1">
    <citation type="submission" date="2022-02" db="EMBL/GenBank/DDBJ databases">
        <title>Draft genome sequence of Mezorhizobium retamae strain IRAMC:0171 isolated from Retama raetam nodules.</title>
        <authorList>
            <person name="Bengaied R."/>
            <person name="Sbissi I."/>
            <person name="Huber K."/>
            <person name="Ghodbane F."/>
            <person name="Nouioui I."/>
            <person name="Tarhouni M."/>
            <person name="Gtari M."/>
        </authorList>
    </citation>
    <scope>NUCLEOTIDE SEQUENCE [LARGE SCALE GENOMIC DNA]</scope>
    <source>
        <strain evidence="3 4">IRAMC:0171</strain>
    </source>
</reference>
<keyword evidence="2" id="KW-0812">Transmembrane</keyword>
<dbReference type="EMBL" id="JAKREW010000011">
    <property type="protein sequence ID" value="MCG7506052.1"/>
    <property type="molecule type" value="Genomic_DNA"/>
</dbReference>
<organism evidence="3 4">
    <name type="scientific">Mesorhizobium retamae</name>
    <dbReference type="NCBI Taxonomy" id="2912854"/>
    <lineage>
        <taxon>Bacteria</taxon>
        <taxon>Pseudomonadati</taxon>
        <taxon>Pseudomonadota</taxon>
        <taxon>Alphaproteobacteria</taxon>
        <taxon>Hyphomicrobiales</taxon>
        <taxon>Phyllobacteriaceae</taxon>
        <taxon>Mesorhizobium</taxon>
    </lineage>
</organism>
<name>A0ABS9QF63_9HYPH</name>
<feature type="region of interest" description="Disordered" evidence="1">
    <location>
        <begin position="30"/>
        <end position="53"/>
    </location>
</feature>
<sequence>MSAGLISVYAALLGLAYLAGAAIYFETKDGDRRHRPASGRRAVPQRVKAQRRR</sequence>
<dbReference type="Proteomes" id="UP001201701">
    <property type="component" value="Unassembled WGS sequence"/>
</dbReference>
<keyword evidence="2" id="KW-0472">Membrane</keyword>
<evidence type="ECO:0000313" key="4">
    <source>
        <dbReference type="Proteomes" id="UP001201701"/>
    </source>
</evidence>
<evidence type="ECO:0000313" key="3">
    <source>
        <dbReference type="EMBL" id="MCG7506052.1"/>
    </source>
</evidence>
<keyword evidence="4" id="KW-1185">Reference proteome</keyword>
<evidence type="ECO:0000256" key="2">
    <source>
        <dbReference type="SAM" id="Phobius"/>
    </source>
</evidence>
<keyword evidence="2" id="KW-1133">Transmembrane helix</keyword>
<gene>
    <name evidence="3" type="ORF">L4923_13595</name>
</gene>
<evidence type="ECO:0000256" key="1">
    <source>
        <dbReference type="SAM" id="MobiDB-lite"/>
    </source>
</evidence>
<proteinExistence type="predicted"/>